<evidence type="ECO:0000256" key="4">
    <source>
        <dbReference type="SAM" id="SignalP"/>
    </source>
</evidence>
<dbReference type="SMART" id="SM00248">
    <property type="entry name" value="ANK"/>
    <property type="match status" value="3"/>
</dbReference>
<organism evidence="5 6">
    <name type="scientific">Meganyctiphanes norvegica</name>
    <name type="common">Northern krill</name>
    <name type="synonym">Thysanopoda norvegica</name>
    <dbReference type="NCBI Taxonomy" id="48144"/>
    <lineage>
        <taxon>Eukaryota</taxon>
        <taxon>Metazoa</taxon>
        <taxon>Ecdysozoa</taxon>
        <taxon>Arthropoda</taxon>
        <taxon>Crustacea</taxon>
        <taxon>Multicrustacea</taxon>
        <taxon>Malacostraca</taxon>
        <taxon>Eumalacostraca</taxon>
        <taxon>Eucarida</taxon>
        <taxon>Euphausiacea</taxon>
        <taxon>Euphausiidae</taxon>
        <taxon>Meganyctiphanes</taxon>
    </lineage>
</organism>
<comment type="caution">
    <text evidence="5">The sequence shown here is derived from an EMBL/GenBank/DDBJ whole genome shotgun (WGS) entry which is preliminary data.</text>
</comment>
<evidence type="ECO:0000256" key="2">
    <source>
        <dbReference type="ARBA" id="ARBA00023043"/>
    </source>
</evidence>
<protein>
    <submittedName>
        <fullName evidence="5">Uncharacterized protein</fullName>
    </submittedName>
</protein>
<keyword evidence="1" id="KW-0677">Repeat</keyword>
<accession>A0AAV2R175</accession>
<feature type="non-terminal residue" evidence="5">
    <location>
        <position position="244"/>
    </location>
</feature>
<dbReference type="Pfam" id="PF00023">
    <property type="entry name" value="Ank"/>
    <property type="match status" value="1"/>
</dbReference>
<evidence type="ECO:0000256" key="1">
    <source>
        <dbReference type="ARBA" id="ARBA00022737"/>
    </source>
</evidence>
<reference evidence="5 6" key="1">
    <citation type="submission" date="2024-05" db="EMBL/GenBank/DDBJ databases">
        <authorList>
            <person name="Wallberg A."/>
        </authorList>
    </citation>
    <scope>NUCLEOTIDE SEQUENCE [LARGE SCALE GENOMIC DNA]</scope>
</reference>
<feature type="repeat" description="ANK" evidence="3">
    <location>
        <begin position="109"/>
        <end position="141"/>
    </location>
</feature>
<evidence type="ECO:0000313" key="5">
    <source>
        <dbReference type="EMBL" id="CAL4107539.1"/>
    </source>
</evidence>
<sequence length="244" mass="26740">GATAIQVLRPRSPYKSSMCHPAWLVVLVTSSLISSSLGAPKHNAVEGVLRLKQNSSQEELGSGNDIHNIVKRQNFLPAELLRAYARLGDLQRVQLYLSMNISVDSQDIRNWTSLMWASRYGHAHVVTFLLEQNASVNLQNNMGDTALLWSVGGGHIDVVELLMQYGADPNIPEIMGLTPVSVAAAMGREAELRLMDKYAWIDLDHQDVNGRTPLNLASTVGQAAMVQLLGYYGNVDTVDKNGMT</sequence>
<dbReference type="InterPro" id="IPR036770">
    <property type="entry name" value="Ankyrin_rpt-contain_sf"/>
</dbReference>
<feature type="repeat" description="ANK" evidence="3">
    <location>
        <begin position="142"/>
        <end position="174"/>
    </location>
</feature>
<proteinExistence type="predicted"/>
<dbReference type="Proteomes" id="UP001497623">
    <property type="component" value="Unassembled WGS sequence"/>
</dbReference>
<dbReference type="EMBL" id="CAXKWB010013387">
    <property type="protein sequence ID" value="CAL4107539.1"/>
    <property type="molecule type" value="Genomic_DNA"/>
</dbReference>
<dbReference type="Pfam" id="PF12796">
    <property type="entry name" value="Ank_2"/>
    <property type="match status" value="1"/>
</dbReference>
<keyword evidence="4" id="KW-0732">Signal</keyword>
<keyword evidence="6" id="KW-1185">Reference proteome</keyword>
<dbReference type="AlphaFoldDB" id="A0AAV2R175"/>
<dbReference type="SUPFAM" id="SSF48403">
    <property type="entry name" value="Ankyrin repeat"/>
    <property type="match status" value="1"/>
</dbReference>
<name>A0AAV2R175_MEGNR</name>
<dbReference type="PANTHER" id="PTHR24198">
    <property type="entry name" value="ANKYRIN REPEAT AND PROTEIN KINASE DOMAIN-CONTAINING PROTEIN"/>
    <property type="match status" value="1"/>
</dbReference>
<gene>
    <name evidence="5" type="ORF">MNOR_LOCUS18599</name>
</gene>
<keyword evidence="2 3" id="KW-0040">ANK repeat</keyword>
<feature type="non-terminal residue" evidence="5">
    <location>
        <position position="1"/>
    </location>
</feature>
<evidence type="ECO:0000313" key="6">
    <source>
        <dbReference type="Proteomes" id="UP001497623"/>
    </source>
</evidence>
<dbReference type="PROSITE" id="PS50297">
    <property type="entry name" value="ANK_REP_REGION"/>
    <property type="match status" value="2"/>
</dbReference>
<dbReference type="PROSITE" id="PS50088">
    <property type="entry name" value="ANK_REPEAT"/>
    <property type="match status" value="2"/>
</dbReference>
<dbReference type="InterPro" id="IPR002110">
    <property type="entry name" value="Ankyrin_rpt"/>
</dbReference>
<dbReference type="PANTHER" id="PTHR24198:SF165">
    <property type="entry name" value="ANKYRIN REPEAT-CONTAINING PROTEIN-RELATED"/>
    <property type="match status" value="1"/>
</dbReference>
<feature type="chain" id="PRO_5043943207" evidence="4">
    <location>
        <begin position="39"/>
        <end position="244"/>
    </location>
</feature>
<dbReference type="Gene3D" id="1.25.40.20">
    <property type="entry name" value="Ankyrin repeat-containing domain"/>
    <property type="match status" value="2"/>
</dbReference>
<feature type="signal peptide" evidence="4">
    <location>
        <begin position="1"/>
        <end position="38"/>
    </location>
</feature>
<evidence type="ECO:0000256" key="3">
    <source>
        <dbReference type="PROSITE-ProRule" id="PRU00023"/>
    </source>
</evidence>